<organism evidence="1">
    <name type="scientific">Phage sp. ctOz71</name>
    <dbReference type="NCBI Taxonomy" id="2825793"/>
    <lineage>
        <taxon>Viruses</taxon>
    </lineage>
</organism>
<accession>A0A8S5ULQ0</accession>
<protein>
    <submittedName>
        <fullName evidence="1">Uncharacterized protein</fullName>
    </submittedName>
</protein>
<evidence type="ECO:0000313" key="1">
    <source>
        <dbReference type="EMBL" id="DAF95330.1"/>
    </source>
</evidence>
<name>A0A8S5ULQ0_9VIRU</name>
<sequence length="148" mass="16707">MTSKDYITTLELIDELTAAGFRALIQNEPHGVFVNVYDDSWDAGSVQVDKIYSMKVTTNAAPDYRKYLLNTLYRYASTPLDKRDEPLYKIGIKDTTLYLIHINDREMTVTANEKAAKAYRGAEADDIIDSLKERGVTAFAKEVKNATN</sequence>
<proteinExistence type="predicted"/>
<reference evidence="1" key="1">
    <citation type="journal article" date="2021" name="Proc. Natl. Acad. Sci. U.S.A.">
        <title>A Catalog of Tens of Thousands of Viruses from Human Metagenomes Reveals Hidden Associations with Chronic Diseases.</title>
        <authorList>
            <person name="Tisza M.J."/>
            <person name="Buck C.B."/>
        </authorList>
    </citation>
    <scope>NUCLEOTIDE SEQUENCE</scope>
    <source>
        <strain evidence="1">CtOz71</strain>
    </source>
</reference>
<dbReference type="EMBL" id="BK016108">
    <property type="protein sequence ID" value="DAF95330.1"/>
    <property type="molecule type" value="Genomic_DNA"/>
</dbReference>